<gene>
    <name evidence="1" type="ORF">S01H4_51135</name>
</gene>
<evidence type="ECO:0000313" key="1">
    <source>
        <dbReference type="EMBL" id="GAG97032.1"/>
    </source>
</evidence>
<feature type="non-terminal residue" evidence="1">
    <location>
        <position position="46"/>
    </location>
</feature>
<organism evidence="1">
    <name type="scientific">marine sediment metagenome</name>
    <dbReference type="NCBI Taxonomy" id="412755"/>
    <lineage>
        <taxon>unclassified sequences</taxon>
        <taxon>metagenomes</taxon>
        <taxon>ecological metagenomes</taxon>
    </lineage>
</organism>
<reference evidence="1" key="1">
    <citation type="journal article" date="2014" name="Front. Microbiol.">
        <title>High frequency of phylogenetically diverse reductive dehalogenase-homologous genes in deep subseafloor sedimentary metagenomes.</title>
        <authorList>
            <person name="Kawai M."/>
            <person name="Futagami T."/>
            <person name="Toyoda A."/>
            <person name="Takaki Y."/>
            <person name="Nishi S."/>
            <person name="Hori S."/>
            <person name="Arai W."/>
            <person name="Tsubouchi T."/>
            <person name="Morono Y."/>
            <person name="Uchiyama I."/>
            <person name="Ito T."/>
            <person name="Fujiyama A."/>
            <person name="Inagaki F."/>
            <person name="Takami H."/>
        </authorList>
    </citation>
    <scope>NUCLEOTIDE SEQUENCE</scope>
    <source>
        <strain evidence="1">Expedition CK06-06</strain>
    </source>
</reference>
<protein>
    <submittedName>
        <fullName evidence="1">Uncharacterized protein</fullName>
    </submittedName>
</protein>
<accession>X1CVR4</accession>
<name>X1CVR4_9ZZZZ</name>
<dbReference type="EMBL" id="BART01029094">
    <property type="protein sequence ID" value="GAG97032.1"/>
    <property type="molecule type" value="Genomic_DNA"/>
</dbReference>
<comment type="caution">
    <text evidence="1">The sequence shown here is derived from an EMBL/GenBank/DDBJ whole genome shotgun (WGS) entry which is preliminary data.</text>
</comment>
<sequence length="46" mass="5257">MARNVTWADIIAEAEANGWDWYDQDGQTWTWLSFGVGQDYGVDSET</sequence>
<dbReference type="AlphaFoldDB" id="X1CVR4"/>
<proteinExistence type="predicted"/>